<feature type="binding site" evidence="9">
    <location>
        <position position="156"/>
    </location>
    <ligand>
        <name>Zn(2+)</name>
        <dbReference type="ChEBI" id="CHEBI:29105"/>
    </ligand>
</feature>
<keyword evidence="14" id="KW-1185">Reference proteome</keyword>
<protein>
    <recommendedName>
        <fullName evidence="3 6">Beta-galactosidase</fullName>
        <shortName evidence="6">Beta-gal</shortName>
        <ecNumber evidence="3 6">3.2.1.23</ecNumber>
    </recommendedName>
</protein>
<feature type="binding site" evidence="8">
    <location>
        <position position="112"/>
    </location>
    <ligand>
        <name>substrate</name>
    </ligand>
</feature>
<sequence length="672" mass="76823">MNFNIEGLLHGGDYNPEQWLDDPGILEKDIEYMKEAKINTVTLGVFSWAVLEPEEGVFHFQWMEDIIDRLYENGISVILATPSGARPKWMADKYPEVLRVDGNRQRNLFGGRHNHCYTSPVYREKVSIMNQELGKRFGAHPGVILWHLSNEYGGDCHCPLCQEAFRNWLQEKYKTIDELNRRWSTTFWSHIYQDFDQIESPSPRGEMQLHGLNLDWKRFVTHQTIDFIKAEAAAIRQTGSKIPTTVNCMYYYNELDYAKFNDVVDVLSWDSYPTWHKADESVTAMDTAMMHDLLRCVQKKPFLLMESCPSATNWQKVSKLKKPGMHQLSSLQAVAHGSDSVLYFQIRQSRGASEKFHGAVIDHYGGNDTRVFREVTDVGNTLEEIKETCSTDTVSEAAVIYDWENKWAMEDAQGPRNQGLYYKETVQKYYRAFREQGVNVDVIGSGQNLDGYKVVAAPMLYLYREDFADKIRRFVENGGHFIMTFWSGIVDETDRCYLGGTPYGLMDVLGLRSMEIDGLYDHETNRIQITGQKETLGEGTYECRHLCDLVKVSTAEVLAVYEQDFYKGYPALTCNQFGKGKAYYVCTDAEQDFCSELCSHIGEEVKLTKFMKKVPKGIEVTARNSDTSVYLFVQNYNSESVKLELPDGFAVLAGNWEADGGIGPFGTVVLKK</sequence>
<proteinExistence type="inferred from homology"/>
<dbReference type="InterPro" id="IPR013738">
    <property type="entry name" value="Beta_galactosidase_Trimer"/>
</dbReference>
<dbReference type="GO" id="GO:0004565">
    <property type="term" value="F:beta-galactosidase activity"/>
    <property type="evidence" value="ECO:0007669"/>
    <property type="project" value="UniProtKB-EC"/>
</dbReference>
<dbReference type="SUPFAM" id="SSF51445">
    <property type="entry name" value="(Trans)glycosidases"/>
    <property type="match status" value="1"/>
</dbReference>
<feature type="binding site" evidence="9">
    <location>
        <position position="161"/>
    </location>
    <ligand>
        <name>Zn(2+)</name>
        <dbReference type="ChEBI" id="CHEBI:29105"/>
    </ligand>
</feature>
<dbReference type="InterPro" id="IPR013529">
    <property type="entry name" value="Glyco_hydro_42_N"/>
</dbReference>
<dbReference type="GO" id="GO:0046872">
    <property type="term" value="F:metal ion binding"/>
    <property type="evidence" value="ECO:0007669"/>
    <property type="project" value="UniProtKB-KW"/>
</dbReference>
<comment type="catalytic activity">
    <reaction evidence="1 6">
        <text>Hydrolysis of terminal non-reducing beta-D-galactose residues in beta-D-galactosides.</text>
        <dbReference type="EC" id="3.2.1.23"/>
    </reaction>
</comment>
<feature type="binding site" evidence="8">
    <location>
        <position position="314"/>
    </location>
    <ligand>
        <name>substrate</name>
    </ligand>
</feature>
<dbReference type="GO" id="GO:0006012">
    <property type="term" value="P:galactose metabolic process"/>
    <property type="evidence" value="ECO:0007669"/>
    <property type="project" value="InterPro"/>
</dbReference>
<evidence type="ECO:0000256" key="5">
    <source>
        <dbReference type="ARBA" id="ARBA00023295"/>
    </source>
</evidence>
<feature type="binding site" evidence="9">
    <location>
        <position position="158"/>
    </location>
    <ligand>
        <name>Zn(2+)</name>
        <dbReference type="ChEBI" id="CHEBI:29105"/>
    </ligand>
</feature>
<feature type="active site" description="Nucleophile" evidence="7">
    <location>
        <position position="306"/>
    </location>
</feature>
<evidence type="ECO:0000313" key="13">
    <source>
        <dbReference type="EMBL" id="TLC98121.1"/>
    </source>
</evidence>
<dbReference type="SUPFAM" id="SSF52317">
    <property type="entry name" value="Class I glutamine amidotransferase-like"/>
    <property type="match status" value="1"/>
</dbReference>
<dbReference type="RefSeq" id="WP_138003958.1">
    <property type="nucleotide sequence ID" value="NZ_QGQD01000104.1"/>
</dbReference>
<feature type="binding site" evidence="9">
    <location>
        <position position="116"/>
    </location>
    <ligand>
        <name>Zn(2+)</name>
        <dbReference type="ChEBI" id="CHEBI:29105"/>
    </ligand>
</feature>
<feature type="domain" description="Beta-galactosidase trimerisation" evidence="11">
    <location>
        <begin position="396"/>
        <end position="607"/>
    </location>
</feature>
<evidence type="ECO:0000259" key="10">
    <source>
        <dbReference type="Pfam" id="PF02449"/>
    </source>
</evidence>
<dbReference type="PANTHER" id="PTHR36447:SF1">
    <property type="entry name" value="BETA-GALACTOSIDASE GANA"/>
    <property type="match status" value="1"/>
</dbReference>
<dbReference type="InterPro" id="IPR013739">
    <property type="entry name" value="Beta_galactosidase_C"/>
</dbReference>
<gene>
    <name evidence="13" type="primary">bglY_2</name>
    <name evidence="13" type="ORF">DSM106044_05027</name>
</gene>
<dbReference type="InterPro" id="IPR029062">
    <property type="entry name" value="Class_I_gatase-like"/>
</dbReference>
<comment type="caution">
    <text evidence="13">The sequence shown here is derived from an EMBL/GenBank/DDBJ whole genome shotgun (WGS) entry which is preliminary data.</text>
</comment>
<dbReference type="Gene3D" id="2.60.40.1180">
    <property type="entry name" value="Golgi alpha-mannosidase II"/>
    <property type="match status" value="1"/>
</dbReference>
<dbReference type="Gene3D" id="3.20.20.80">
    <property type="entry name" value="Glycosidases"/>
    <property type="match status" value="1"/>
</dbReference>
<evidence type="ECO:0000256" key="6">
    <source>
        <dbReference type="PIRNR" id="PIRNR001084"/>
    </source>
</evidence>
<evidence type="ECO:0000256" key="8">
    <source>
        <dbReference type="PIRSR" id="PIRSR001084-2"/>
    </source>
</evidence>
<keyword evidence="9" id="KW-0862">Zinc</keyword>
<keyword evidence="9" id="KW-0479">Metal-binding</keyword>
<dbReference type="InterPro" id="IPR013780">
    <property type="entry name" value="Glyco_hydro_b"/>
</dbReference>
<keyword evidence="5 6" id="KW-0326">Glycosidase</keyword>
<dbReference type="CDD" id="cd03143">
    <property type="entry name" value="A4_beta-galactosidase_middle_domain"/>
    <property type="match status" value="1"/>
</dbReference>
<name>A0A4U8Q0C0_9FIRM</name>
<evidence type="ECO:0000256" key="3">
    <source>
        <dbReference type="ARBA" id="ARBA00012756"/>
    </source>
</evidence>
<dbReference type="PIRSF" id="PIRSF001084">
    <property type="entry name" value="B-galactosidase"/>
    <property type="match status" value="1"/>
</dbReference>
<accession>A0A4U8Q0C0</accession>
<evidence type="ECO:0000256" key="4">
    <source>
        <dbReference type="ARBA" id="ARBA00022801"/>
    </source>
</evidence>
<evidence type="ECO:0000313" key="14">
    <source>
        <dbReference type="Proteomes" id="UP000306509"/>
    </source>
</evidence>
<dbReference type="Pfam" id="PF02449">
    <property type="entry name" value="Glyco_hydro_42"/>
    <property type="match status" value="1"/>
</dbReference>
<feature type="domain" description="Glycoside hydrolase family 42 N-terminal" evidence="10">
    <location>
        <begin position="13"/>
        <end position="385"/>
    </location>
</feature>
<dbReference type="InterPro" id="IPR003476">
    <property type="entry name" value="Glyco_hydro_42"/>
</dbReference>
<dbReference type="Pfam" id="PF08533">
    <property type="entry name" value="Glyco_hydro_42C"/>
    <property type="match status" value="1"/>
</dbReference>
<dbReference type="Pfam" id="PF08532">
    <property type="entry name" value="Glyco_hydro_42M"/>
    <property type="match status" value="1"/>
</dbReference>
<feature type="binding site" evidence="8">
    <location>
        <position position="150"/>
    </location>
    <ligand>
        <name>substrate</name>
    </ligand>
</feature>
<feature type="active site" description="Proton donor" evidence="7">
    <location>
        <position position="151"/>
    </location>
</feature>
<dbReference type="PANTHER" id="PTHR36447">
    <property type="entry name" value="BETA-GALACTOSIDASE GANA"/>
    <property type="match status" value="1"/>
</dbReference>
<organism evidence="13 14">
    <name type="scientific">Robinsoniella peoriensis</name>
    <dbReference type="NCBI Taxonomy" id="180332"/>
    <lineage>
        <taxon>Bacteria</taxon>
        <taxon>Bacillati</taxon>
        <taxon>Bacillota</taxon>
        <taxon>Clostridia</taxon>
        <taxon>Lachnospirales</taxon>
        <taxon>Lachnospiraceae</taxon>
        <taxon>Robinsoniella</taxon>
    </lineage>
</organism>
<dbReference type="STRING" id="180332.GCA_000797495_03434"/>
<evidence type="ECO:0000256" key="1">
    <source>
        <dbReference type="ARBA" id="ARBA00001412"/>
    </source>
</evidence>
<evidence type="ECO:0000256" key="7">
    <source>
        <dbReference type="PIRSR" id="PIRSR001084-1"/>
    </source>
</evidence>
<evidence type="ECO:0000256" key="2">
    <source>
        <dbReference type="ARBA" id="ARBA00005940"/>
    </source>
</evidence>
<evidence type="ECO:0000259" key="12">
    <source>
        <dbReference type="Pfam" id="PF08533"/>
    </source>
</evidence>
<evidence type="ECO:0000259" key="11">
    <source>
        <dbReference type="Pfam" id="PF08532"/>
    </source>
</evidence>
<dbReference type="AlphaFoldDB" id="A0A4U8Q0C0"/>
<feature type="domain" description="Beta-galactosidase C-terminal" evidence="12">
    <location>
        <begin position="617"/>
        <end position="672"/>
    </location>
</feature>
<dbReference type="Gene3D" id="3.40.50.880">
    <property type="match status" value="1"/>
</dbReference>
<keyword evidence="4 6" id="KW-0378">Hydrolase</keyword>
<reference evidence="13 14" key="1">
    <citation type="journal article" date="2019" name="Anaerobe">
        <title>Detection of Robinsoniella peoriensis in multiple bone samples of a trauma patient.</title>
        <authorList>
            <person name="Schrottner P."/>
            <person name="Hartwich K."/>
            <person name="Bunk B."/>
            <person name="Schober I."/>
            <person name="Helbig S."/>
            <person name="Rudolph W.W."/>
            <person name="Gunzer F."/>
        </authorList>
    </citation>
    <scope>NUCLEOTIDE SEQUENCE [LARGE SCALE GENOMIC DNA]</scope>
    <source>
        <strain evidence="13 14">DSM 106044</strain>
    </source>
</reference>
<dbReference type="Proteomes" id="UP000306509">
    <property type="component" value="Unassembled WGS sequence"/>
</dbReference>
<dbReference type="EC" id="3.2.1.23" evidence="3 6"/>
<dbReference type="EMBL" id="QGQD01000104">
    <property type="protein sequence ID" value="TLC98121.1"/>
    <property type="molecule type" value="Genomic_DNA"/>
</dbReference>
<dbReference type="InterPro" id="IPR017853">
    <property type="entry name" value="GH"/>
</dbReference>
<comment type="similarity">
    <text evidence="2 6">Belongs to the glycosyl hydrolase 42 family.</text>
</comment>
<dbReference type="GO" id="GO:0009341">
    <property type="term" value="C:beta-galactosidase complex"/>
    <property type="evidence" value="ECO:0007669"/>
    <property type="project" value="InterPro"/>
</dbReference>
<evidence type="ECO:0000256" key="9">
    <source>
        <dbReference type="PIRSR" id="PIRSR001084-3"/>
    </source>
</evidence>